<dbReference type="Proteomes" id="UP000636264">
    <property type="component" value="Unassembled WGS sequence"/>
</dbReference>
<protein>
    <recommendedName>
        <fullName evidence="3">DUF3572 domain-containing protein</fullName>
    </recommendedName>
</protein>
<dbReference type="EMBL" id="BMIF01000001">
    <property type="protein sequence ID" value="GGA54386.1"/>
    <property type="molecule type" value="Genomic_DNA"/>
</dbReference>
<evidence type="ECO:0000313" key="2">
    <source>
        <dbReference type="Proteomes" id="UP000636264"/>
    </source>
</evidence>
<dbReference type="Pfam" id="PF12096">
    <property type="entry name" value="DUF3572"/>
    <property type="match status" value="1"/>
</dbReference>
<dbReference type="RefSeq" id="WP_188719346.1">
    <property type="nucleotide sequence ID" value="NZ_BMIF01000001.1"/>
</dbReference>
<reference evidence="1" key="1">
    <citation type="journal article" date="2014" name="Int. J. Syst. Evol. Microbiol.">
        <title>Complete genome sequence of Corynebacterium casei LMG S-19264T (=DSM 44701T), isolated from a smear-ripened cheese.</title>
        <authorList>
            <consortium name="US DOE Joint Genome Institute (JGI-PGF)"/>
            <person name="Walter F."/>
            <person name="Albersmeier A."/>
            <person name="Kalinowski J."/>
            <person name="Ruckert C."/>
        </authorList>
    </citation>
    <scope>NUCLEOTIDE SEQUENCE</scope>
    <source>
        <strain evidence="1">CGMCC 1.15320</strain>
    </source>
</reference>
<evidence type="ECO:0008006" key="3">
    <source>
        <dbReference type="Google" id="ProtNLM"/>
    </source>
</evidence>
<accession>A0A916RFC1</accession>
<proteinExistence type="predicted"/>
<name>A0A916RFC1_9HYPH</name>
<evidence type="ECO:0000313" key="1">
    <source>
        <dbReference type="EMBL" id="GGA54386.1"/>
    </source>
</evidence>
<sequence length="94" mass="10137">MDREQAENIAISALAYIAGSEELLPRFLGISGISASEIRQAAQSPGFLAGVLQFILAHEPTLLDFCSAADLRPNMVSAAARSLPFGDEQWDYQP</sequence>
<organism evidence="1 2">
    <name type="scientific">Nitratireductor aestuarii</name>
    <dbReference type="NCBI Taxonomy" id="1735103"/>
    <lineage>
        <taxon>Bacteria</taxon>
        <taxon>Pseudomonadati</taxon>
        <taxon>Pseudomonadota</taxon>
        <taxon>Alphaproteobacteria</taxon>
        <taxon>Hyphomicrobiales</taxon>
        <taxon>Phyllobacteriaceae</taxon>
        <taxon>Nitratireductor</taxon>
    </lineage>
</organism>
<reference evidence="1" key="2">
    <citation type="submission" date="2020-09" db="EMBL/GenBank/DDBJ databases">
        <authorList>
            <person name="Sun Q."/>
            <person name="Zhou Y."/>
        </authorList>
    </citation>
    <scope>NUCLEOTIDE SEQUENCE</scope>
    <source>
        <strain evidence="1">CGMCC 1.15320</strain>
    </source>
</reference>
<dbReference type="InterPro" id="IPR021955">
    <property type="entry name" value="DUF3572"/>
</dbReference>
<dbReference type="AlphaFoldDB" id="A0A916RFC1"/>
<comment type="caution">
    <text evidence="1">The sequence shown here is derived from an EMBL/GenBank/DDBJ whole genome shotgun (WGS) entry which is preliminary data.</text>
</comment>
<keyword evidence="2" id="KW-1185">Reference proteome</keyword>
<gene>
    <name evidence="1" type="ORF">GCM10011385_04960</name>
</gene>